<keyword evidence="8 11" id="KW-1133">Transmembrane helix</keyword>
<evidence type="ECO:0000256" key="2">
    <source>
        <dbReference type="ARBA" id="ARBA00004370"/>
    </source>
</evidence>
<dbReference type="InterPro" id="IPR004358">
    <property type="entry name" value="Sig_transdc_His_kin-like_C"/>
</dbReference>
<keyword evidence="15" id="KW-1185">Reference proteome</keyword>
<dbReference type="GO" id="GO:0000155">
    <property type="term" value="F:phosphorelay sensor kinase activity"/>
    <property type="evidence" value="ECO:0007669"/>
    <property type="project" value="InterPro"/>
</dbReference>
<evidence type="ECO:0000256" key="3">
    <source>
        <dbReference type="ARBA" id="ARBA00012438"/>
    </source>
</evidence>
<dbReference type="SUPFAM" id="SSF55874">
    <property type="entry name" value="ATPase domain of HSP90 chaperone/DNA topoisomerase II/histidine kinase"/>
    <property type="match status" value="1"/>
</dbReference>
<dbReference type="SMART" id="SM00388">
    <property type="entry name" value="HisKA"/>
    <property type="match status" value="1"/>
</dbReference>
<evidence type="ECO:0000259" key="13">
    <source>
        <dbReference type="PROSITE" id="PS50885"/>
    </source>
</evidence>
<evidence type="ECO:0000256" key="5">
    <source>
        <dbReference type="ARBA" id="ARBA00022679"/>
    </source>
</evidence>
<dbReference type="EC" id="2.7.13.3" evidence="3"/>
<dbReference type="Pfam" id="PF02518">
    <property type="entry name" value="HATPase_c"/>
    <property type="match status" value="1"/>
</dbReference>
<keyword evidence="6 11" id="KW-0812">Transmembrane</keyword>
<dbReference type="Gene3D" id="1.10.287.130">
    <property type="match status" value="1"/>
</dbReference>
<reference evidence="14" key="1">
    <citation type="submission" date="2020-08" db="EMBL/GenBank/DDBJ databases">
        <title>Sulfitobacter aestuariivivens sp. nov., isolated from a tidal flat.</title>
        <authorList>
            <person name="Park S."/>
            <person name="Yoon J.-H."/>
        </authorList>
    </citation>
    <scope>NUCLEOTIDE SEQUENCE</scope>
    <source>
        <strain evidence="14">TSTF-M16</strain>
    </source>
</reference>
<dbReference type="Pfam" id="PF00672">
    <property type="entry name" value="HAMP"/>
    <property type="match status" value="1"/>
</dbReference>
<dbReference type="PRINTS" id="PR00344">
    <property type="entry name" value="BCTRLSENSOR"/>
</dbReference>
<comment type="caution">
    <text evidence="14">The sequence shown here is derived from an EMBL/GenBank/DDBJ whole genome shotgun (WGS) entry which is preliminary data.</text>
</comment>
<evidence type="ECO:0000256" key="7">
    <source>
        <dbReference type="ARBA" id="ARBA00022777"/>
    </source>
</evidence>
<dbReference type="PANTHER" id="PTHR45436">
    <property type="entry name" value="SENSOR HISTIDINE KINASE YKOH"/>
    <property type="match status" value="1"/>
</dbReference>
<dbReference type="InterPro" id="IPR003661">
    <property type="entry name" value="HisK_dim/P_dom"/>
</dbReference>
<dbReference type="InterPro" id="IPR005467">
    <property type="entry name" value="His_kinase_dom"/>
</dbReference>
<feature type="domain" description="Histidine kinase" evidence="12">
    <location>
        <begin position="129"/>
        <end position="314"/>
    </location>
</feature>
<dbReference type="Proteomes" id="UP000635142">
    <property type="component" value="Unassembled WGS sequence"/>
</dbReference>
<dbReference type="RefSeq" id="WP_191076720.1">
    <property type="nucleotide sequence ID" value="NZ_JACTAG010000002.1"/>
</dbReference>
<dbReference type="PROSITE" id="PS50109">
    <property type="entry name" value="HIS_KIN"/>
    <property type="match status" value="1"/>
</dbReference>
<dbReference type="EMBL" id="JACTAG010000002">
    <property type="protein sequence ID" value="MBD3665759.1"/>
    <property type="molecule type" value="Genomic_DNA"/>
</dbReference>
<dbReference type="Gene3D" id="3.30.565.10">
    <property type="entry name" value="Histidine kinase-like ATPase, C-terminal domain"/>
    <property type="match status" value="1"/>
</dbReference>
<sequence>MSQQVRRKWRPPLALIIIGAMAGIVALPVIGIAYFRLAGNILSSRETVLVLLGLAIVAAAILGYLLWRLVLRPVTALTRHARAMKAGRVGAPPPAQFGTPEFSDLGQSVIDMGETLHNRAAGVRAYADHVTHELKSPLTAITGASELLQGAVDDADRAALADTIKVAAQRMETLLSDLRDHAAAGGARKEGHAMLGNVAGTLTGIEAFVVRDGRVPMPAEDLHAVLVQLAQNATGHGATRLDLEWDAPVLRVADDGTGVAQGNQARIFDPFFTTTRTDGGTGMGLSIVRAMVEAHGGKIVFVQGDGGARFDITF</sequence>
<evidence type="ECO:0000259" key="12">
    <source>
        <dbReference type="PROSITE" id="PS50109"/>
    </source>
</evidence>
<evidence type="ECO:0000313" key="15">
    <source>
        <dbReference type="Proteomes" id="UP000635142"/>
    </source>
</evidence>
<evidence type="ECO:0000256" key="6">
    <source>
        <dbReference type="ARBA" id="ARBA00022692"/>
    </source>
</evidence>
<feature type="domain" description="HAMP" evidence="13">
    <location>
        <begin position="68"/>
        <end position="121"/>
    </location>
</feature>
<dbReference type="PROSITE" id="PS50885">
    <property type="entry name" value="HAMP"/>
    <property type="match status" value="1"/>
</dbReference>
<proteinExistence type="predicted"/>
<dbReference type="InterPro" id="IPR036097">
    <property type="entry name" value="HisK_dim/P_sf"/>
</dbReference>
<dbReference type="Pfam" id="PF00512">
    <property type="entry name" value="HisKA"/>
    <property type="match status" value="1"/>
</dbReference>
<dbReference type="InterPro" id="IPR050428">
    <property type="entry name" value="TCS_sensor_his_kinase"/>
</dbReference>
<comment type="catalytic activity">
    <reaction evidence="1">
        <text>ATP + protein L-histidine = ADP + protein N-phospho-L-histidine.</text>
        <dbReference type="EC" id="2.7.13.3"/>
    </reaction>
</comment>
<organism evidence="14 15">
    <name type="scientific">Sulfitobacter aestuariivivens</name>
    <dbReference type="NCBI Taxonomy" id="2766981"/>
    <lineage>
        <taxon>Bacteria</taxon>
        <taxon>Pseudomonadati</taxon>
        <taxon>Pseudomonadota</taxon>
        <taxon>Alphaproteobacteria</taxon>
        <taxon>Rhodobacterales</taxon>
        <taxon>Roseobacteraceae</taxon>
        <taxon>Sulfitobacter</taxon>
    </lineage>
</organism>
<dbReference type="SMART" id="SM00387">
    <property type="entry name" value="HATPase_c"/>
    <property type="match status" value="1"/>
</dbReference>
<evidence type="ECO:0000256" key="9">
    <source>
        <dbReference type="ARBA" id="ARBA00023012"/>
    </source>
</evidence>
<keyword evidence="5" id="KW-0808">Transferase</keyword>
<dbReference type="GO" id="GO:0016020">
    <property type="term" value="C:membrane"/>
    <property type="evidence" value="ECO:0007669"/>
    <property type="project" value="UniProtKB-SubCell"/>
</dbReference>
<dbReference type="AlphaFoldDB" id="A0A927D8L3"/>
<keyword evidence="10 11" id="KW-0472">Membrane</keyword>
<dbReference type="PANTHER" id="PTHR45436:SF5">
    <property type="entry name" value="SENSOR HISTIDINE KINASE TRCS"/>
    <property type="match status" value="1"/>
</dbReference>
<evidence type="ECO:0000313" key="14">
    <source>
        <dbReference type="EMBL" id="MBD3665759.1"/>
    </source>
</evidence>
<protein>
    <recommendedName>
        <fullName evidence="3">histidine kinase</fullName>
        <ecNumber evidence="3">2.7.13.3</ecNumber>
    </recommendedName>
</protein>
<dbReference type="InterPro" id="IPR003660">
    <property type="entry name" value="HAMP_dom"/>
</dbReference>
<evidence type="ECO:0000256" key="10">
    <source>
        <dbReference type="ARBA" id="ARBA00023136"/>
    </source>
</evidence>
<dbReference type="Gene3D" id="6.10.340.10">
    <property type="match status" value="1"/>
</dbReference>
<accession>A0A927D8L3</accession>
<keyword evidence="7 14" id="KW-0418">Kinase</keyword>
<evidence type="ECO:0000256" key="8">
    <source>
        <dbReference type="ARBA" id="ARBA00022989"/>
    </source>
</evidence>
<gene>
    <name evidence="14" type="ORF">H9Q16_17625</name>
</gene>
<dbReference type="CDD" id="cd00082">
    <property type="entry name" value="HisKA"/>
    <property type="match status" value="1"/>
</dbReference>
<name>A0A927D8L3_9RHOB</name>
<keyword evidence="4" id="KW-0597">Phosphoprotein</keyword>
<keyword evidence="9" id="KW-0902">Two-component regulatory system</keyword>
<evidence type="ECO:0000256" key="1">
    <source>
        <dbReference type="ARBA" id="ARBA00000085"/>
    </source>
</evidence>
<evidence type="ECO:0000256" key="4">
    <source>
        <dbReference type="ARBA" id="ARBA00022553"/>
    </source>
</evidence>
<evidence type="ECO:0000256" key="11">
    <source>
        <dbReference type="SAM" id="Phobius"/>
    </source>
</evidence>
<feature type="transmembrane region" description="Helical" evidence="11">
    <location>
        <begin position="12"/>
        <end position="35"/>
    </location>
</feature>
<feature type="transmembrane region" description="Helical" evidence="11">
    <location>
        <begin position="47"/>
        <end position="67"/>
    </location>
</feature>
<dbReference type="SUPFAM" id="SSF47384">
    <property type="entry name" value="Homodimeric domain of signal transducing histidine kinase"/>
    <property type="match status" value="1"/>
</dbReference>
<dbReference type="InterPro" id="IPR036890">
    <property type="entry name" value="HATPase_C_sf"/>
</dbReference>
<comment type="subcellular location">
    <subcellularLocation>
        <location evidence="2">Membrane</location>
    </subcellularLocation>
</comment>
<dbReference type="SMART" id="SM00304">
    <property type="entry name" value="HAMP"/>
    <property type="match status" value="1"/>
</dbReference>
<dbReference type="InterPro" id="IPR003594">
    <property type="entry name" value="HATPase_dom"/>
</dbReference>